<dbReference type="InterPro" id="IPR050904">
    <property type="entry name" value="Adhesion/Biosynth-related"/>
</dbReference>
<gene>
    <name evidence="3" type="ORF">DK847_00460</name>
</gene>
<organism evidence="3 4">
    <name type="scientific">Aestuariivirga litoralis</name>
    <dbReference type="NCBI Taxonomy" id="2650924"/>
    <lineage>
        <taxon>Bacteria</taxon>
        <taxon>Pseudomonadati</taxon>
        <taxon>Pseudomonadota</taxon>
        <taxon>Alphaproteobacteria</taxon>
        <taxon>Hyphomicrobiales</taxon>
        <taxon>Aestuariivirgaceae</taxon>
        <taxon>Aestuariivirga</taxon>
    </lineage>
</organism>
<dbReference type="SMART" id="SM00554">
    <property type="entry name" value="FAS1"/>
    <property type="match status" value="1"/>
</dbReference>
<dbReference type="PROSITE" id="PS51257">
    <property type="entry name" value="PROKAR_LIPOPROTEIN"/>
    <property type="match status" value="1"/>
</dbReference>
<feature type="signal peptide" evidence="1">
    <location>
        <begin position="1"/>
        <end position="27"/>
    </location>
</feature>
<accession>A0A2W2BDL7</accession>
<dbReference type="GO" id="GO:0005615">
    <property type="term" value="C:extracellular space"/>
    <property type="evidence" value="ECO:0007669"/>
    <property type="project" value="TreeGrafter"/>
</dbReference>
<comment type="caution">
    <text evidence="3">The sequence shown here is derived from an EMBL/GenBank/DDBJ whole genome shotgun (WGS) entry which is preliminary data.</text>
</comment>
<evidence type="ECO:0000256" key="1">
    <source>
        <dbReference type="SAM" id="SignalP"/>
    </source>
</evidence>
<dbReference type="PANTHER" id="PTHR10900">
    <property type="entry name" value="PERIOSTIN-RELATED"/>
    <property type="match status" value="1"/>
</dbReference>
<dbReference type="Pfam" id="PF02469">
    <property type="entry name" value="Fasciclin"/>
    <property type="match status" value="1"/>
</dbReference>
<sequence length="188" mass="19333">MNRVNTPLFAAALSAVIACAAATPVLAENPMVGGAPMYATKNIVENAVNSKDHTTLVAAVKAADLVPTLEGKGPFTVFAPTNEAFAALPAGTVETLLKPENKKTLTKILTCHVLAAKATAADVAKMAMADGGTHEVTTVGGCKLWLSAKDGMVMIKDEAGGMATVTIADVEQSNGVIHVIDHVLLPKM</sequence>
<dbReference type="InterPro" id="IPR036378">
    <property type="entry name" value="FAS1_dom_sf"/>
</dbReference>
<dbReference type="FunFam" id="2.30.180.10:FF:000019">
    <property type="entry name" value="Cell surface lipoprotein"/>
    <property type="match status" value="1"/>
</dbReference>
<feature type="domain" description="FAS1" evidence="2">
    <location>
        <begin position="40"/>
        <end position="184"/>
    </location>
</feature>
<evidence type="ECO:0000313" key="3">
    <source>
        <dbReference type="EMBL" id="PZF78334.1"/>
    </source>
</evidence>
<evidence type="ECO:0000313" key="4">
    <source>
        <dbReference type="Proteomes" id="UP000248795"/>
    </source>
</evidence>
<name>A0A2W2BDL7_9HYPH</name>
<dbReference type="SUPFAM" id="SSF82153">
    <property type="entry name" value="FAS1 domain"/>
    <property type="match status" value="1"/>
</dbReference>
<dbReference type="EMBL" id="QKVK01000001">
    <property type="protein sequence ID" value="PZF78334.1"/>
    <property type="molecule type" value="Genomic_DNA"/>
</dbReference>
<dbReference type="AlphaFoldDB" id="A0A2W2BDL7"/>
<dbReference type="RefSeq" id="WP_111195662.1">
    <property type="nucleotide sequence ID" value="NZ_QKVK01000001.1"/>
</dbReference>
<evidence type="ECO:0000259" key="2">
    <source>
        <dbReference type="PROSITE" id="PS50213"/>
    </source>
</evidence>
<feature type="chain" id="PRO_5016092964" evidence="1">
    <location>
        <begin position="28"/>
        <end position="188"/>
    </location>
</feature>
<reference evidence="4" key="1">
    <citation type="submission" date="2018-06" db="EMBL/GenBank/DDBJ databases">
        <title>Aestuariibacter litoralis strain KCTC 52945T.</title>
        <authorList>
            <person name="Li X."/>
            <person name="Salam N."/>
            <person name="Li J.-L."/>
            <person name="Chen Y.-M."/>
            <person name="Yang Z.-W."/>
            <person name="Zhang L.-Y."/>
            <person name="Han M.-X."/>
            <person name="Xiao M."/>
            <person name="Li W.-J."/>
        </authorList>
    </citation>
    <scope>NUCLEOTIDE SEQUENCE [LARGE SCALE GENOMIC DNA]</scope>
    <source>
        <strain evidence="4">KCTC 52945</strain>
    </source>
</reference>
<protein>
    <submittedName>
        <fullName evidence="3">Fasciclin domain-containing protein</fullName>
    </submittedName>
</protein>
<keyword evidence="4" id="KW-1185">Reference proteome</keyword>
<dbReference type="InterPro" id="IPR000782">
    <property type="entry name" value="FAS1_domain"/>
</dbReference>
<proteinExistence type="predicted"/>
<dbReference type="PROSITE" id="PS50213">
    <property type="entry name" value="FAS1"/>
    <property type="match status" value="1"/>
</dbReference>
<keyword evidence="1" id="KW-0732">Signal</keyword>
<dbReference type="Proteomes" id="UP000248795">
    <property type="component" value="Unassembled WGS sequence"/>
</dbReference>
<dbReference type="PANTHER" id="PTHR10900:SF77">
    <property type="entry name" value="FI19380P1"/>
    <property type="match status" value="1"/>
</dbReference>
<dbReference type="Gene3D" id="2.30.180.10">
    <property type="entry name" value="FAS1 domain"/>
    <property type="match status" value="1"/>
</dbReference>